<sequence>MNKHLLLNIAFLGSVQLFTISNALADVPLTPAQFAKAKTENFEKKVLLSNLNKPHALVWGPDNQIWLTELVTGKILRVNPETGAVKTVFQVPGIINDPHAQNGLLGFAF</sequence>
<organism evidence="2 3">
    <name type="scientific">Acinetobacter baumannii</name>
    <dbReference type="NCBI Taxonomy" id="470"/>
    <lineage>
        <taxon>Bacteria</taxon>
        <taxon>Pseudomonadati</taxon>
        <taxon>Pseudomonadota</taxon>
        <taxon>Gammaproteobacteria</taxon>
        <taxon>Moraxellales</taxon>
        <taxon>Moraxellaceae</taxon>
        <taxon>Acinetobacter</taxon>
        <taxon>Acinetobacter calcoaceticus/baumannii complex</taxon>
    </lineage>
</organism>
<keyword evidence="1" id="KW-0732">Signal</keyword>
<evidence type="ECO:0000313" key="3">
    <source>
        <dbReference type="Proteomes" id="UP000280073"/>
    </source>
</evidence>
<dbReference type="InterPro" id="IPR011042">
    <property type="entry name" value="6-blade_b-propeller_TolB-like"/>
</dbReference>
<dbReference type="Proteomes" id="UP000280073">
    <property type="component" value="Unassembled WGS sequence"/>
</dbReference>
<dbReference type="EMBL" id="RFDI01001796">
    <property type="protein sequence ID" value="RSR36304.1"/>
    <property type="molecule type" value="Genomic_DNA"/>
</dbReference>
<reference evidence="2 3" key="1">
    <citation type="submission" date="2018-10" db="EMBL/GenBank/DDBJ databases">
        <title>GWAS and RNA-Seq identify cryptic mechanisms of antimicrobial resistance in Acinetobacter baumannii.</title>
        <authorList>
            <person name="Sahl J.W."/>
        </authorList>
    </citation>
    <scope>NUCLEOTIDE SEQUENCE [LARGE SCALE GENOMIC DNA]</scope>
    <source>
        <strain evidence="2 3">TG28175</strain>
    </source>
</reference>
<dbReference type="AlphaFoldDB" id="A0A429MJ88"/>
<evidence type="ECO:0000256" key="1">
    <source>
        <dbReference type="SAM" id="SignalP"/>
    </source>
</evidence>
<dbReference type="Gene3D" id="2.120.10.30">
    <property type="entry name" value="TolB, C-terminal domain"/>
    <property type="match status" value="1"/>
</dbReference>
<proteinExistence type="predicted"/>
<gene>
    <name evidence="2" type="ORF">EA686_23835</name>
</gene>
<name>A0A429MJ88_ACIBA</name>
<evidence type="ECO:0000313" key="2">
    <source>
        <dbReference type="EMBL" id="RSR36304.1"/>
    </source>
</evidence>
<feature type="chain" id="PRO_5019164302" evidence="1">
    <location>
        <begin position="26"/>
        <end position="109"/>
    </location>
</feature>
<accession>A0A429MJ88</accession>
<dbReference type="InterPro" id="IPR011041">
    <property type="entry name" value="Quinoprot_gluc/sorb_DH_b-prop"/>
</dbReference>
<protein>
    <submittedName>
        <fullName evidence="2">Quinoprotein glucose dehydrogenase</fullName>
    </submittedName>
</protein>
<feature type="non-terminal residue" evidence="2">
    <location>
        <position position="109"/>
    </location>
</feature>
<feature type="signal peptide" evidence="1">
    <location>
        <begin position="1"/>
        <end position="25"/>
    </location>
</feature>
<dbReference type="SUPFAM" id="SSF50952">
    <property type="entry name" value="Soluble quinoprotein glucose dehydrogenase"/>
    <property type="match status" value="1"/>
</dbReference>
<comment type="caution">
    <text evidence="2">The sequence shown here is derived from an EMBL/GenBank/DDBJ whole genome shotgun (WGS) entry which is preliminary data.</text>
</comment>